<dbReference type="GO" id="GO:0004523">
    <property type="term" value="F:RNA-DNA hybrid ribonuclease activity"/>
    <property type="evidence" value="ECO:0007669"/>
    <property type="project" value="InterPro"/>
</dbReference>
<dbReference type="InterPro" id="IPR012337">
    <property type="entry name" value="RNaseH-like_sf"/>
</dbReference>
<dbReference type="Pfam" id="PF13456">
    <property type="entry name" value="RVT_3"/>
    <property type="match status" value="1"/>
</dbReference>
<dbReference type="EMBL" id="MFLF01000013">
    <property type="protein sequence ID" value="OGG59674.1"/>
    <property type="molecule type" value="Genomic_DNA"/>
</dbReference>
<evidence type="ECO:0000313" key="2">
    <source>
        <dbReference type="EMBL" id="OGG59674.1"/>
    </source>
</evidence>
<gene>
    <name evidence="2" type="ORF">A3C89_00075</name>
</gene>
<protein>
    <recommendedName>
        <fullName evidence="1">RNase H type-1 domain-containing protein</fullName>
    </recommendedName>
</protein>
<proteinExistence type="predicted"/>
<dbReference type="PROSITE" id="PS50879">
    <property type="entry name" value="RNASE_H_1"/>
    <property type="match status" value="1"/>
</dbReference>
<comment type="caution">
    <text evidence="2">The sequence shown here is derived from an EMBL/GenBank/DDBJ whole genome shotgun (WGS) entry which is preliminary data.</text>
</comment>
<reference evidence="2 3" key="1">
    <citation type="journal article" date="2016" name="Nat. Commun.">
        <title>Thousands of microbial genomes shed light on interconnected biogeochemical processes in an aquifer system.</title>
        <authorList>
            <person name="Anantharaman K."/>
            <person name="Brown C.T."/>
            <person name="Hug L.A."/>
            <person name="Sharon I."/>
            <person name="Castelle C.J."/>
            <person name="Probst A.J."/>
            <person name="Thomas B.C."/>
            <person name="Singh A."/>
            <person name="Wilkins M.J."/>
            <person name="Karaoz U."/>
            <person name="Brodie E.L."/>
            <person name="Williams K.H."/>
            <person name="Hubbard S.S."/>
            <person name="Banfield J.F."/>
        </authorList>
    </citation>
    <scope>NUCLEOTIDE SEQUENCE [LARGE SCALE GENOMIC DNA]</scope>
</reference>
<organism evidence="2 3">
    <name type="scientific">Candidatus Kaiserbacteria bacterium RIFCSPHIGHO2_02_FULL_50_50</name>
    <dbReference type="NCBI Taxonomy" id="1798492"/>
    <lineage>
        <taxon>Bacteria</taxon>
        <taxon>Candidatus Kaiseribacteriota</taxon>
    </lineage>
</organism>
<accession>A0A1F6DE31</accession>
<evidence type="ECO:0000313" key="3">
    <source>
        <dbReference type="Proteomes" id="UP000178794"/>
    </source>
</evidence>
<evidence type="ECO:0000259" key="1">
    <source>
        <dbReference type="PROSITE" id="PS50879"/>
    </source>
</evidence>
<dbReference type="InterPro" id="IPR002156">
    <property type="entry name" value="RNaseH_domain"/>
</dbReference>
<dbReference type="CDD" id="cd09279">
    <property type="entry name" value="RNase_HI_like"/>
    <property type="match status" value="1"/>
</dbReference>
<dbReference type="SUPFAM" id="SSF53098">
    <property type="entry name" value="Ribonuclease H-like"/>
    <property type="match status" value="1"/>
</dbReference>
<dbReference type="Gene3D" id="3.30.420.10">
    <property type="entry name" value="Ribonuclease H-like superfamily/Ribonuclease H"/>
    <property type="match status" value="1"/>
</dbReference>
<sequence length="140" mass="15905">MKKIIVYTDGGSRGNPGPSGLGVYITDAHNNMLAEVSKYLGIGTNNRAEYEAVLVALETLHAMFPDETKQLAVEVRLDSQLVQRQMDGIYKVKSPELRVQFENIKKLQAEHFPHLTFQHVYREFNKDADRLANDAMDRKV</sequence>
<dbReference type="InterPro" id="IPR036397">
    <property type="entry name" value="RNaseH_sf"/>
</dbReference>
<dbReference type="PANTHER" id="PTHR46387">
    <property type="entry name" value="POLYNUCLEOTIDYL TRANSFERASE, RIBONUCLEASE H-LIKE SUPERFAMILY PROTEIN"/>
    <property type="match status" value="1"/>
</dbReference>
<dbReference type="Proteomes" id="UP000178794">
    <property type="component" value="Unassembled WGS sequence"/>
</dbReference>
<dbReference type="PANTHER" id="PTHR46387:SF2">
    <property type="entry name" value="RIBONUCLEASE HI"/>
    <property type="match status" value="1"/>
</dbReference>
<dbReference type="AlphaFoldDB" id="A0A1F6DE31"/>
<feature type="domain" description="RNase H type-1" evidence="1">
    <location>
        <begin position="1"/>
        <end position="137"/>
    </location>
</feature>
<name>A0A1F6DE31_9BACT</name>
<dbReference type="GO" id="GO:0003676">
    <property type="term" value="F:nucleic acid binding"/>
    <property type="evidence" value="ECO:0007669"/>
    <property type="project" value="InterPro"/>
</dbReference>
<dbReference type="STRING" id="1798492.A3C89_00075"/>